<name>A0ABN7JFY1_9HYPH</name>
<dbReference type="PANTHER" id="PTHR43877">
    <property type="entry name" value="AMINOALKYLPHOSPHONATE N-ACETYLTRANSFERASE-RELATED-RELATED"/>
    <property type="match status" value="1"/>
</dbReference>
<dbReference type="Pfam" id="PF00583">
    <property type="entry name" value="Acetyltransf_1"/>
    <property type="match status" value="1"/>
</dbReference>
<evidence type="ECO:0000313" key="5">
    <source>
        <dbReference type="Proteomes" id="UP000601041"/>
    </source>
</evidence>
<keyword evidence="1" id="KW-0808">Transferase</keyword>
<evidence type="ECO:0000313" key="4">
    <source>
        <dbReference type="EMBL" id="CAD7028948.1"/>
    </source>
</evidence>
<dbReference type="InterPro" id="IPR016181">
    <property type="entry name" value="Acyl_CoA_acyltransferase"/>
</dbReference>
<dbReference type="PROSITE" id="PS51186">
    <property type="entry name" value="GNAT"/>
    <property type="match status" value="1"/>
</dbReference>
<feature type="domain" description="N-acetyltransferase" evidence="3">
    <location>
        <begin position="38"/>
        <end position="194"/>
    </location>
</feature>
<dbReference type="Proteomes" id="UP000601041">
    <property type="component" value="Unassembled WGS sequence"/>
</dbReference>
<gene>
    <name evidence="4" type="ORF">RHAB21_01591</name>
</gene>
<dbReference type="SUPFAM" id="SSF55729">
    <property type="entry name" value="Acyl-CoA N-acyltransferases (Nat)"/>
    <property type="match status" value="1"/>
</dbReference>
<dbReference type="InterPro" id="IPR050832">
    <property type="entry name" value="Bact_Acetyltransf"/>
</dbReference>
<evidence type="ECO:0000256" key="1">
    <source>
        <dbReference type="ARBA" id="ARBA00022679"/>
    </source>
</evidence>
<reference evidence="4 5" key="1">
    <citation type="submission" date="2020-11" db="EMBL/GenBank/DDBJ databases">
        <authorList>
            <person name="Lassalle F."/>
        </authorList>
    </citation>
    <scope>NUCLEOTIDE SEQUENCE [LARGE SCALE GENOMIC DNA]</scope>
    <source>
        <strain evidence="4 5">AB21</strain>
    </source>
</reference>
<comment type="caution">
    <text evidence="4">The sequence shown here is derived from an EMBL/GenBank/DDBJ whole genome shotgun (WGS) entry which is preliminary data.</text>
</comment>
<dbReference type="Gene3D" id="3.40.630.30">
    <property type="match status" value="1"/>
</dbReference>
<organism evidence="4 5">
    <name type="scientific">Pseudorhizobium halotolerans</name>
    <dbReference type="NCBI Taxonomy" id="1233081"/>
    <lineage>
        <taxon>Bacteria</taxon>
        <taxon>Pseudomonadati</taxon>
        <taxon>Pseudomonadota</taxon>
        <taxon>Alphaproteobacteria</taxon>
        <taxon>Hyphomicrobiales</taxon>
        <taxon>Rhizobiaceae</taxon>
        <taxon>Rhizobium/Agrobacterium group</taxon>
        <taxon>Pseudorhizobium</taxon>
    </lineage>
</organism>
<dbReference type="EMBL" id="CABFWE030000004">
    <property type="protein sequence ID" value="CAD7028948.1"/>
    <property type="molecule type" value="Genomic_DNA"/>
</dbReference>
<keyword evidence="5" id="KW-1185">Reference proteome</keyword>
<sequence>MAREAAVSSQALRSVAACPLGKTPDSVIYWMQTGAAMASIRNAREDETGTLSEIGLRAWEKAMSSVGEMAGIRDNARLAFDTFTRSAWLTISVIEQGGVIAGWGAREKLDELISDFWIDPPYQHQGLGGALLASIEADIVRQGFDTARIETHARNDEAVAFFEKHGYRINWLSATYSPKLDREVQTVGLTKVLVEEAAETYGPAY</sequence>
<accession>A0ABN7JFY1</accession>
<evidence type="ECO:0000259" key="3">
    <source>
        <dbReference type="PROSITE" id="PS51186"/>
    </source>
</evidence>
<protein>
    <submittedName>
        <fullName evidence="4">N-acetyltransferase</fullName>
    </submittedName>
</protein>
<dbReference type="PANTHER" id="PTHR43877:SF5">
    <property type="entry name" value="BLL8307 PROTEIN"/>
    <property type="match status" value="1"/>
</dbReference>
<keyword evidence="2" id="KW-0012">Acyltransferase</keyword>
<proteinExistence type="predicted"/>
<dbReference type="CDD" id="cd04301">
    <property type="entry name" value="NAT_SF"/>
    <property type="match status" value="1"/>
</dbReference>
<evidence type="ECO:0000256" key="2">
    <source>
        <dbReference type="ARBA" id="ARBA00023315"/>
    </source>
</evidence>
<dbReference type="InterPro" id="IPR000182">
    <property type="entry name" value="GNAT_dom"/>
</dbReference>